<dbReference type="AlphaFoldDB" id="A0A9D1E591"/>
<dbReference type="PANTHER" id="PTHR43549">
    <property type="entry name" value="MULTIDRUG RESISTANCE PROTEIN YPNP-RELATED"/>
    <property type="match status" value="1"/>
</dbReference>
<evidence type="ECO:0000256" key="2">
    <source>
        <dbReference type="ARBA" id="ARBA00022448"/>
    </source>
</evidence>
<feature type="transmembrane region" description="Helical" evidence="7">
    <location>
        <begin position="288"/>
        <end position="305"/>
    </location>
</feature>
<dbReference type="GO" id="GO:0042910">
    <property type="term" value="F:xenobiotic transmembrane transporter activity"/>
    <property type="evidence" value="ECO:0007669"/>
    <property type="project" value="InterPro"/>
</dbReference>
<gene>
    <name evidence="8" type="ORF">IAB94_01055</name>
</gene>
<keyword evidence="3" id="KW-1003">Cell membrane</keyword>
<reference evidence="8" key="2">
    <citation type="journal article" date="2021" name="PeerJ">
        <title>Extensive microbial diversity within the chicken gut microbiome revealed by metagenomics and culture.</title>
        <authorList>
            <person name="Gilroy R."/>
            <person name="Ravi A."/>
            <person name="Getino M."/>
            <person name="Pursley I."/>
            <person name="Horton D.L."/>
            <person name="Alikhan N.F."/>
            <person name="Baker D."/>
            <person name="Gharbi K."/>
            <person name="Hall N."/>
            <person name="Watson M."/>
            <person name="Adriaenssens E.M."/>
            <person name="Foster-Nyarko E."/>
            <person name="Jarju S."/>
            <person name="Secka A."/>
            <person name="Antonio M."/>
            <person name="Oren A."/>
            <person name="Chaudhuri R.R."/>
            <person name="La Ragione R."/>
            <person name="Hildebrand F."/>
            <person name="Pallen M.J."/>
        </authorList>
    </citation>
    <scope>NUCLEOTIDE SEQUENCE</scope>
    <source>
        <strain evidence="8">ChiW16-3235</strain>
    </source>
</reference>
<proteinExistence type="predicted"/>
<organism evidence="8 9">
    <name type="scientific">Candidatus Coproplasma avicola</name>
    <dbReference type="NCBI Taxonomy" id="2840744"/>
    <lineage>
        <taxon>Bacteria</taxon>
        <taxon>Bacillati</taxon>
        <taxon>Bacillota</taxon>
        <taxon>Clostridia</taxon>
        <taxon>Eubacteriales</taxon>
        <taxon>Candidatus Coproplasma</taxon>
    </lineage>
</organism>
<keyword evidence="4 7" id="KW-0812">Transmembrane</keyword>
<comment type="subcellular location">
    <subcellularLocation>
        <location evidence="1">Cell membrane</location>
        <topology evidence="1">Multi-pass membrane protein</topology>
    </subcellularLocation>
</comment>
<dbReference type="GO" id="GO:0015297">
    <property type="term" value="F:antiporter activity"/>
    <property type="evidence" value="ECO:0007669"/>
    <property type="project" value="InterPro"/>
</dbReference>
<dbReference type="GO" id="GO:0005886">
    <property type="term" value="C:plasma membrane"/>
    <property type="evidence" value="ECO:0007669"/>
    <property type="project" value="UniProtKB-SubCell"/>
</dbReference>
<feature type="transmembrane region" description="Helical" evidence="7">
    <location>
        <begin position="61"/>
        <end position="83"/>
    </location>
</feature>
<keyword evidence="2" id="KW-0813">Transport</keyword>
<feature type="transmembrane region" description="Helical" evidence="7">
    <location>
        <begin position="141"/>
        <end position="161"/>
    </location>
</feature>
<dbReference type="NCBIfam" id="TIGR00797">
    <property type="entry name" value="matE"/>
    <property type="match status" value="1"/>
</dbReference>
<keyword evidence="5 7" id="KW-1133">Transmembrane helix</keyword>
<dbReference type="InterPro" id="IPR048279">
    <property type="entry name" value="MdtK-like"/>
</dbReference>
<accession>A0A9D1E591</accession>
<evidence type="ECO:0000313" key="9">
    <source>
        <dbReference type="Proteomes" id="UP000823913"/>
    </source>
</evidence>
<feature type="transmembrane region" description="Helical" evidence="7">
    <location>
        <begin position="326"/>
        <end position="349"/>
    </location>
</feature>
<feature type="transmembrane region" description="Helical" evidence="7">
    <location>
        <begin position="361"/>
        <end position="382"/>
    </location>
</feature>
<feature type="transmembrane region" description="Helical" evidence="7">
    <location>
        <begin position="424"/>
        <end position="444"/>
    </location>
</feature>
<name>A0A9D1E591_9FIRM</name>
<feature type="transmembrane region" description="Helical" evidence="7">
    <location>
        <begin position="21"/>
        <end position="41"/>
    </location>
</feature>
<reference evidence="8" key="1">
    <citation type="submission" date="2020-10" db="EMBL/GenBank/DDBJ databases">
        <authorList>
            <person name="Gilroy R."/>
        </authorList>
    </citation>
    <scope>NUCLEOTIDE SEQUENCE</scope>
    <source>
        <strain evidence="8">ChiW16-3235</strain>
    </source>
</reference>
<protein>
    <submittedName>
        <fullName evidence="8">MATE family efflux transporter</fullName>
    </submittedName>
</protein>
<sequence length="461" mass="49485">MHKLRAKKALAMTSGSLFKNVFIFSLPLMLSNVLQVLFNMSDVAVVGKFGSDTALGSVGSTANYVALFTGLLIGMGAGINAVIARRMGAGDEDGVSRTAHTALIVSVVFGLMVSALAMGLARPVLTLMGTKPEYIDGALLYVYIYFTGATGTAVYNCGNGILSADGQTRKPLIFLSIAGVTNIALNLFFVIVFNMSVSGVALASTISQWLSCVLIIVALARSRRAYRLRLSCLKIDKKIARIVIVTGVPAGIQNAIFQIANLFIQAGINTFDPEVVDGNAAAVNADNIVFEMMAAFYTACTSFIGQNYGAGKRDRLLKSYCISLGYAFVFGLVFGLILVACGDLFLGIFTKSPAVIEAGKQRLMVMCFSYAISAFMDCTIAASRGLNKIIVPTIIVILGSCVFRVFWVYVIFPLQGTTTLLYMLYPVSWTITAIAEIIYFIFAYRKSVAKLSDSEGVVQIK</sequence>
<evidence type="ECO:0000256" key="1">
    <source>
        <dbReference type="ARBA" id="ARBA00004651"/>
    </source>
</evidence>
<keyword evidence="6 7" id="KW-0472">Membrane</keyword>
<dbReference type="CDD" id="cd13138">
    <property type="entry name" value="MATE_yoeA_like"/>
    <property type="match status" value="1"/>
</dbReference>
<feature type="transmembrane region" description="Helical" evidence="7">
    <location>
        <begin position="173"/>
        <end position="193"/>
    </location>
</feature>
<evidence type="ECO:0000256" key="6">
    <source>
        <dbReference type="ARBA" id="ARBA00023136"/>
    </source>
</evidence>
<dbReference type="EMBL" id="DVHK01000022">
    <property type="protein sequence ID" value="HIR66618.1"/>
    <property type="molecule type" value="Genomic_DNA"/>
</dbReference>
<dbReference type="Pfam" id="PF01554">
    <property type="entry name" value="MatE"/>
    <property type="match status" value="2"/>
</dbReference>
<comment type="caution">
    <text evidence="8">The sequence shown here is derived from an EMBL/GenBank/DDBJ whole genome shotgun (WGS) entry which is preliminary data.</text>
</comment>
<evidence type="ECO:0000256" key="7">
    <source>
        <dbReference type="SAM" id="Phobius"/>
    </source>
</evidence>
<feature type="transmembrane region" description="Helical" evidence="7">
    <location>
        <begin position="199"/>
        <end position="221"/>
    </location>
</feature>
<evidence type="ECO:0000256" key="4">
    <source>
        <dbReference type="ARBA" id="ARBA00022692"/>
    </source>
</evidence>
<dbReference type="PIRSF" id="PIRSF006603">
    <property type="entry name" value="DinF"/>
    <property type="match status" value="1"/>
</dbReference>
<dbReference type="PANTHER" id="PTHR43549:SF3">
    <property type="entry name" value="MULTIDRUG RESISTANCE PROTEIN YPNP-RELATED"/>
    <property type="match status" value="1"/>
</dbReference>
<evidence type="ECO:0000256" key="3">
    <source>
        <dbReference type="ARBA" id="ARBA00022475"/>
    </source>
</evidence>
<evidence type="ECO:0000256" key="5">
    <source>
        <dbReference type="ARBA" id="ARBA00022989"/>
    </source>
</evidence>
<feature type="transmembrane region" description="Helical" evidence="7">
    <location>
        <begin position="389"/>
        <end position="412"/>
    </location>
</feature>
<dbReference type="InterPro" id="IPR052031">
    <property type="entry name" value="Membrane_Transporter-Flippase"/>
</dbReference>
<dbReference type="InterPro" id="IPR002528">
    <property type="entry name" value="MATE_fam"/>
</dbReference>
<feature type="transmembrane region" description="Helical" evidence="7">
    <location>
        <begin position="103"/>
        <end position="121"/>
    </location>
</feature>
<evidence type="ECO:0000313" key="8">
    <source>
        <dbReference type="EMBL" id="HIR66618.1"/>
    </source>
</evidence>
<dbReference type="Proteomes" id="UP000823913">
    <property type="component" value="Unassembled WGS sequence"/>
</dbReference>
<feature type="transmembrane region" description="Helical" evidence="7">
    <location>
        <begin position="242"/>
        <end position="268"/>
    </location>
</feature>